<feature type="compositionally biased region" description="Gly residues" evidence="1">
    <location>
        <begin position="167"/>
        <end position="179"/>
    </location>
</feature>
<keyword evidence="3" id="KW-1185">Reference proteome</keyword>
<organism evidence="2 3">
    <name type="scientific">Cadophora malorum</name>
    <dbReference type="NCBI Taxonomy" id="108018"/>
    <lineage>
        <taxon>Eukaryota</taxon>
        <taxon>Fungi</taxon>
        <taxon>Dikarya</taxon>
        <taxon>Ascomycota</taxon>
        <taxon>Pezizomycotina</taxon>
        <taxon>Leotiomycetes</taxon>
        <taxon>Helotiales</taxon>
        <taxon>Ploettnerulaceae</taxon>
        <taxon>Cadophora</taxon>
    </lineage>
</organism>
<reference evidence="2" key="1">
    <citation type="submission" date="2021-02" db="EMBL/GenBank/DDBJ databases">
        <title>Genome sequence Cadophora malorum strain M34.</title>
        <authorList>
            <person name="Stefanovic E."/>
            <person name="Vu D."/>
            <person name="Scully C."/>
            <person name="Dijksterhuis J."/>
            <person name="Roader J."/>
            <person name="Houbraken J."/>
        </authorList>
    </citation>
    <scope>NUCLEOTIDE SEQUENCE</scope>
    <source>
        <strain evidence="2">M34</strain>
    </source>
</reference>
<feature type="region of interest" description="Disordered" evidence="1">
    <location>
        <begin position="1"/>
        <end position="39"/>
    </location>
</feature>
<evidence type="ECO:0000313" key="3">
    <source>
        <dbReference type="Proteomes" id="UP000664132"/>
    </source>
</evidence>
<protein>
    <submittedName>
        <fullName evidence="2">Uncharacterized protein</fullName>
    </submittedName>
</protein>
<proteinExistence type="predicted"/>
<dbReference type="OrthoDB" id="3557770at2759"/>
<evidence type="ECO:0000256" key="1">
    <source>
        <dbReference type="SAM" id="MobiDB-lite"/>
    </source>
</evidence>
<dbReference type="AlphaFoldDB" id="A0A8H8BTX0"/>
<dbReference type="Proteomes" id="UP000664132">
    <property type="component" value="Unassembled WGS sequence"/>
</dbReference>
<feature type="region of interest" description="Disordered" evidence="1">
    <location>
        <begin position="144"/>
        <end position="183"/>
    </location>
</feature>
<accession>A0A8H8BTX0</accession>
<gene>
    <name evidence="2" type="ORF">IFR04_003410</name>
</gene>
<name>A0A8H8BTX0_9HELO</name>
<sequence>MPNQPPHPPYSDTYVLPKTKYGKPVTPEMFKDNSFTSEDEDRKNRWWEAVWAAEEAKQRRLREERLERGEMQDIERSQRYRATTAEELDAYRKWREETEESERAQARDRRFKRAAREAEEMLSGEKITVRMQVGMREVEQRKEIVPWEWQEGEGSGQGQSGEDSGYAGEGYTSGEGYGDGQDKSKLKKWFKKVLP</sequence>
<comment type="caution">
    <text evidence="2">The sequence shown here is derived from an EMBL/GenBank/DDBJ whole genome shotgun (WGS) entry which is preliminary data.</text>
</comment>
<evidence type="ECO:0000313" key="2">
    <source>
        <dbReference type="EMBL" id="KAG4423443.1"/>
    </source>
</evidence>
<dbReference type="EMBL" id="JAFJYH010000034">
    <property type="protein sequence ID" value="KAG4423443.1"/>
    <property type="molecule type" value="Genomic_DNA"/>
</dbReference>